<dbReference type="PROSITE" id="PS50891">
    <property type="entry name" value="LOB"/>
    <property type="match status" value="1"/>
</dbReference>
<feature type="coiled-coil region" evidence="2">
    <location>
        <begin position="95"/>
        <end position="122"/>
    </location>
</feature>
<gene>
    <name evidence="5" type="ORF">ERUC_LOCUS44441</name>
</gene>
<organism evidence="5 6">
    <name type="scientific">Eruca vesicaria subsp. sativa</name>
    <name type="common">Garden rocket</name>
    <name type="synonym">Eruca sativa</name>
    <dbReference type="NCBI Taxonomy" id="29727"/>
    <lineage>
        <taxon>Eukaryota</taxon>
        <taxon>Viridiplantae</taxon>
        <taxon>Streptophyta</taxon>
        <taxon>Embryophyta</taxon>
        <taxon>Tracheophyta</taxon>
        <taxon>Spermatophyta</taxon>
        <taxon>Magnoliopsida</taxon>
        <taxon>eudicotyledons</taxon>
        <taxon>Gunneridae</taxon>
        <taxon>Pentapetalae</taxon>
        <taxon>rosids</taxon>
        <taxon>malvids</taxon>
        <taxon>Brassicales</taxon>
        <taxon>Brassicaceae</taxon>
        <taxon>Brassiceae</taxon>
        <taxon>Eruca</taxon>
    </lineage>
</organism>
<dbReference type="PANTHER" id="PTHR31301:SF181">
    <property type="entry name" value="LOB DOMAIN-CONTAINING PROTEIN"/>
    <property type="match status" value="1"/>
</dbReference>
<proteinExistence type="inferred from homology"/>
<accession>A0ABC8M8Z8</accession>
<name>A0ABC8M8Z8_ERUVS</name>
<evidence type="ECO:0000259" key="4">
    <source>
        <dbReference type="PROSITE" id="PS50891"/>
    </source>
</evidence>
<comment type="caution">
    <text evidence="5">The sequence shown here is derived from an EMBL/GenBank/DDBJ whole genome shotgun (WGS) entry which is preliminary data.</text>
</comment>
<evidence type="ECO:0000256" key="3">
    <source>
        <dbReference type="SAM" id="MobiDB-lite"/>
    </source>
</evidence>
<reference evidence="5 6" key="1">
    <citation type="submission" date="2022-03" db="EMBL/GenBank/DDBJ databases">
        <authorList>
            <person name="Macdonald S."/>
            <person name="Ahmed S."/>
            <person name="Newling K."/>
        </authorList>
    </citation>
    <scope>NUCLEOTIDE SEQUENCE [LARGE SCALE GENOMIC DNA]</scope>
</reference>
<keyword evidence="2" id="KW-0175">Coiled coil</keyword>
<dbReference type="Proteomes" id="UP001642260">
    <property type="component" value="Unassembled WGS sequence"/>
</dbReference>
<feature type="compositionally biased region" description="Basic and acidic residues" evidence="3">
    <location>
        <begin position="133"/>
        <end position="151"/>
    </location>
</feature>
<dbReference type="EMBL" id="CAKOAT010975153">
    <property type="protein sequence ID" value="CAH8391958.1"/>
    <property type="molecule type" value="Genomic_DNA"/>
</dbReference>
<sequence length="171" mass="19083">MDLPICAVCEFFHDGPCRLGQPCNCAPFFPATEWEKFNRVHKIFGVVNVHKILNDLDEHQHHEKAVTALCYEAEARLNDPICGYVGSEFVLNNILNNLKREIDSASNELVTIMDKTEEQENQLTRLPGMDARSNVDETIGMRENDQGDVHRAAGASTPPGPSSEPPNQNKP</sequence>
<dbReference type="InterPro" id="IPR004883">
    <property type="entry name" value="LOB"/>
</dbReference>
<protein>
    <recommendedName>
        <fullName evidence="4">LOB domain-containing protein</fullName>
    </recommendedName>
</protein>
<evidence type="ECO:0000313" key="6">
    <source>
        <dbReference type="Proteomes" id="UP001642260"/>
    </source>
</evidence>
<feature type="region of interest" description="Disordered" evidence="3">
    <location>
        <begin position="128"/>
        <end position="171"/>
    </location>
</feature>
<dbReference type="Pfam" id="PF03195">
    <property type="entry name" value="LOB"/>
    <property type="match status" value="1"/>
</dbReference>
<comment type="similarity">
    <text evidence="1">Belongs to the LOB domain-containing protein family.</text>
</comment>
<dbReference type="AlphaFoldDB" id="A0ABC8M8Z8"/>
<dbReference type="PANTHER" id="PTHR31301">
    <property type="entry name" value="LOB DOMAIN-CONTAINING PROTEIN 4-RELATED"/>
    <property type="match status" value="1"/>
</dbReference>
<feature type="domain" description="LOB" evidence="4">
    <location>
        <begin position="7"/>
        <end position="109"/>
    </location>
</feature>
<keyword evidence="6" id="KW-1185">Reference proteome</keyword>
<evidence type="ECO:0000256" key="2">
    <source>
        <dbReference type="SAM" id="Coils"/>
    </source>
</evidence>
<evidence type="ECO:0000256" key="1">
    <source>
        <dbReference type="ARBA" id="ARBA00005474"/>
    </source>
</evidence>
<evidence type="ECO:0000313" key="5">
    <source>
        <dbReference type="EMBL" id="CAH8391958.1"/>
    </source>
</evidence>